<dbReference type="Pfam" id="PF06074">
    <property type="entry name" value="Portal_Mu"/>
    <property type="match status" value="1"/>
</dbReference>
<keyword evidence="2" id="KW-1185">Reference proteome</keyword>
<dbReference type="Proteomes" id="UP000251842">
    <property type="component" value="Chromosome"/>
</dbReference>
<dbReference type="KEGG" id="lue:DCD74_02450"/>
<evidence type="ECO:0000313" key="1">
    <source>
        <dbReference type="EMBL" id="AXA83704.1"/>
    </source>
</evidence>
<reference evidence="2" key="1">
    <citation type="submission" date="2018-05" db="EMBL/GenBank/DDBJ databases">
        <title>Luteimonas pekinense sp. nov., isolated from human Meibomian gland secretions, Beijing, China.</title>
        <authorList>
            <person name="Wen T."/>
            <person name="Bai H."/>
            <person name="Lv H."/>
        </authorList>
    </citation>
    <scope>NUCLEOTIDE SEQUENCE [LARGE SCALE GENOMIC DNA]</scope>
    <source>
        <strain evidence="2">83-4</strain>
    </source>
</reference>
<proteinExistence type="predicted"/>
<dbReference type="RefSeq" id="WP_112925920.1">
    <property type="nucleotide sequence ID" value="NZ_CP029556.1"/>
</dbReference>
<protein>
    <submittedName>
        <fullName evidence="1">DUF935 domain-containing protein</fullName>
    </submittedName>
</protein>
<sequence>MATKTSRILGPDGQPITYDVLEEEISRGGMTGIRQIWTGSVANNLTPQRLATVLSGATDGSPEDYLTLAEEMEERDMHYASVLGTRRLALAGLEIRVDAYSDAAEDVKLADAIRELVADPMFYEAVFDLTDAFGKGYAAAEIVWDRTAKPWRPVKIIHRDPRFFRYDRETGQELRLLDDTAPVDGLALPPYKFIVHRPRIRTGLPIRGGLARLAAPAYMCKAWSWKDWMAFADVFGMPMRVGTYGQNASDGEIAKLMSAVANLGSDAAAVIAEGTKIEFQAAPNTAGAADFFERLANFWDKQVSKGILGQTMTADDGSSMSQAKVHNEVRGDLLKADAKALQATLNRDLIRPFVDLNYGHGRYPTLVVPVPDDEDLKLMLDALERLVPMGLEVEQSVVRDKFGIPDPAEGQGVKLLRAPDQPAAVDVAPPAVKAPELPPAKVVPIQRARNDEMPPQPAPEYLDGVLAQVAVRADGITEGWMQQIRERVMNCESYDELLLRLGELQGELDINDLGDLLADASALANRAGIDDAGGEGGDVHA</sequence>
<accession>A0A344J3U4</accession>
<name>A0A344J3U4_9GAMM</name>
<organism evidence="1 2">
    <name type="scientific">Solilutibacter oculi</name>
    <dbReference type="NCBI Taxonomy" id="2698682"/>
    <lineage>
        <taxon>Bacteria</taxon>
        <taxon>Pseudomonadati</taxon>
        <taxon>Pseudomonadota</taxon>
        <taxon>Gammaproteobacteria</taxon>
        <taxon>Lysobacterales</taxon>
        <taxon>Lysobacteraceae</taxon>
        <taxon>Solilutibacter</taxon>
    </lineage>
</organism>
<evidence type="ECO:0000313" key="2">
    <source>
        <dbReference type="Proteomes" id="UP000251842"/>
    </source>
</evidence>
<dbReference type="AlphaFoldDB" id="A0A344J3U4"/>
<gene>
    <name evidence="1" type="ORF">DCD74_02450</name>
</gene>
<dbReference type="InterPro" id="IPR009279">
    <property type="entry name" value="Portal_Mu"/>
</dbReference>
<dbReference type="OrthoDB" id="9797300at2"/>
<dbReference type="EMBL" id="CP029556">
    <property type="protein sequence ID" value="AXA83704.1"/>
    <property type="molecule type" value="Genomic_DNA"/>
</dbReference>